<sequence>MPRRPTYEKMIEDAILTLNERRGSSRQAIKKYLFETYKLDDIPGTYTRINTVIRKGVANGKFKYSKGPSSKIGLVKKPKRPKKETEKEETKKEGETKSTTKMNNTNSRSMRSRSMASSSMASNSMKTTIDVEHGDNNNNDNDNDNDNDNAKDNNNNESRSHVSPNHSDHD</sequence>
<keyword evidence="4" id="KW-0158">Chromosome</keyword>
<feature type="compositionally biased region" description="Basic and acidic residues" evidence="7">
    <location>
        <begin position="83"/>
        <end position="98"/>
    </location>
</feature>
<organism evidence="9 10">
    <name type="scientific">Gigaspora rosea</name>
    <dbReference type="NCBI Taxonomy" id="44941"/>
    <lineage>
        <taxon>Eukaryota</taxon>
        <taxon>Fungi</taxon>
        <taxon>Fungi incertae sedis</taxon>
        <taxon>Mucoromycota</taxon>
        <taxon>Glomeromycotina</taxon>
        <taxon>Glomeromycetes</taxon>
        <taxon>Diversisporales</taxon>
        <taxon>Gigasporaceae</taxon>
        <taxon>Gigaspora</taxon>
    </lineage>
</organism>
<proteinExistence type="predicted"/>
<dbReference type="PANTHER" id="PTHR11467:SF36">
    <property type="entry name" value="HISTONE 24-RELATED"/>
    <property type="match status" value="1"/>
</dbReference>
<dbReference type="GO" id="GO:0003690">
    <property type="term" value="F:double-stranded DNA binding"/>
    <property type="evidence" value="ECO:0007669"/>
    <property type="project" value="TreeGrafter"/>
</dbReference>
<evidence type="ECO:0000259" key="8">
    <source>
        <dbReference type="PROSITE" id="PS51504"/>
    </source>
</evidence>
<dbReference type="Proteomes" id="UP000266673">
    <property type="component" value="Unassembled WGS sequence"/>
</dbReference>
<evidence type="ECO:0000256" key="7">
    <source>
        <dbReference type="SAM" id="MobiDB-lite"/>
    </source>
</evidence>
<evidence type="ECO:0000256" key="1">
    <source>
        <dbReference type="ARBA" id="ARBA00004123"/>
    </source>
</evidence>
<evidence type="ECO:0000256" key="5">
    <source>
        <dbReference type="ARBA" id="ARBA00023125"/>
    </source>
</evidence>
<dbReference type="InterPro" id="IPR005818">
    <property type="entry name" value="Histone_H1/H5_H15"/>
</dbReference>
<dbReference type="SUPFAM" id="SSF46785">
    <property type="entry name" value="Winged helix' DNA-binding domain"/>
    <property type="match status" value="1"/>
</dbReference>
<evidence type="ECO:0000313" key="9">
    <source>
        <dbReference type="EMBL" id="RIB21929.1"/>
    </source>
</evidence>
<evidence type="ECO:0000256" key="6">
    <source>
        <dbReference type="ARBA" id="ARBA00023242"/>
    </source>
</evidence>
<dbReference type="SMART" id="SM00526">
    <property type="entry name" value="H15"/>
    <property type="match status" value="1"/>
</dbReference>
<dbReference type="GO" id="GO:0045910">
    <property type="term" value="P:negative regulation of DNA recombination"/>
    <property type="evidence" value="ECO:0007669"/>
    <property type="project" value="TreeGrafter"/>
</dbReference>
<dbReference type="InterPro" id="IPR036388">
    <property type="entry name" value="WH-like_DNA-bd_sf"/>
</dbReference>
<comment type="caution">
    <text evidence="9">The sequence shown here is derived from an EMBL/GenBank/DDBJ whole genome shotgun (WGS) entry which is preliminary data.</text>
</comment>
<dbReference type="OrthoDB" id="1110759at2759"/>
<keyword evidence="5" id="KW-0238">DNA-binding</keyword>
<feature type="region of interest" description="Disordered" evidence="7">
    <location>
        <begin position="61"/>
        <end position="170"/>
    </location>
</feature>
<dbReference type="GO" id="GO:0000786">
    <property type="term" value="C:nucleosome"/>
    <property type="evidence" value="ECO:0007669"/>
    <property type="project" value="InterPro"/>
</dbReference>
<dbReference type="GO" id="GO:0030261">
    <property type="term" value="P:chromosome condensation"/>
    <property type="evidence" value="ECO:0007669"/>
    <property type="project" value="TreeGrafter"/>
</dbReference>
<keyword evidence="10" id="KW-1185">Reference proteome</keyword>
<dbReference type="Pfam" id="PF00538">
    <property type="entry name" value="Linker_histone"/>
    <property type="match status" value="1"/>
</dbReference>
<dbReference type="STRING" id="44941.A0A397VLM6"/>
<feature type="domain" description="H15" evidence="8">
    <location>
        <begin position="3"/>
        <end position="79"/>
    </location>
</feature>
<dbReference type="InterPro" id="IPR036390">
    <property type="entry name" value="WH_DNA-bd_sf"/>
</dbReference>
<protein>
    <recommendedName>
        <fullName evidence="3">Histone H1</fullName>
    </recommendedName>
</protein>
<accession>A0A397VLM6</accession>
<dbReference type="GO" id="GO:0005634">
    <property type="term" value="C:nucleus"/>
    <property type="evidence" value="ECO:0007669"/>
    <property type="project" value="UniProtKB-SubCell"/>
</dbReference>
<name>A0A397VLM6_9GLOM</name>
<gene>
    <name evidence="9" type="ORF">C2G38_2175267</name>
</gene>
<evidence type="ECO:0000256" key="3">
    <source>
        <dbReference type="ARBA" id="ARBA00020833"/>
    </source>
</evidence>
<evidence type="ECO:0000256" key="4">
    <source>
        <dbReference type="ARBA" id="ARBA00022454"/>
    </source>
</evidence>
<dbReference type="PROSITE" id="PS51504">
    <property type="entry name" value="H15"/>
    <property type="match status" value="1"/>
</dbReference>
<evidence type="ECO:0000313" key="10">
    <source>
        <dbReference type="Proteomes" id="UP000266673"/>
    </source>
</evidence>
<dbReference type="Gene3D" id="1.10.10.10">
    <property type="entry name" value="Winged helix-like DNA-binding domain superfamily/Winged helix DNA-binding domain"/>
    <property type="match status" value="1"/>
</dbReference>
<dbReference type="CDD" id="cd00073">
    <property type="entry name" value="H15"/>
    <property type="match status" value="1"/>
</dbReference>
<feature type="compositionally biased region" description="Low complexity" evidence="7">
    <location>
        <begin position="99"/>
        <end position="128"/>
    </location>
</feature>
<dbReference type="EMBL" id="QKWP01000334">
    <property type="protein sequence ID" value="RIB21929.1"/>
    <property type="molecule type" value="Genomic_DNA"/>
</dbReference>
<dbReference type="GO" id="GO:0006334">
    <property type="term" value="P:nucleosome assembly"/>
    <property type="evidence" value="ECO:0007669"/>
    <property type="project" value="InterPro"/>
</dbReference>
<dbReference type="AlphaFoldDB" id="A0A397VLM6"/>
<evidence type="ECO:0000256" key="2">
    <source>
        <dbReference type="ARBA" id="ARBA00004286"/>
    </source>
</evidence>
<dbReference type="PANTHER" id="PTHR11467">
    <property type="entry name" value="HISTONE H1"/>
    <property type="match status" value="1"/>
</dbReference>
<keyword evidence="6" id="KW-0539">Nucleus</keyword>
<feature type="compositionally biased region" description="Polar residues" evidence="7">
    <location>
        <begin position="161"/>
        <end position="170"/>
    </location>
</feature>
<reference evidence="9 10" key="1">
    <citation type="submission" date="2018-06" db="EMBL/GenBank/DDBJ databases">
        <title>Comparative genomics reveals the genomic features of Rhizophagus irregularis, R. cerebriforme, R. diaphanum and Gigaspora rosea, and their symbiotic lifestyle signature.</title>
        <authorList>
            <person name="Morin E."/>
            <person name="San Clemente H."/>
            <person name="Chen E.C.H."/>
            <person name="De La Providencia I."/>
            <person name="Hainaut M."/>
            <person name="Kuo A."/>
            <person name="Kohler A."/>
            <person name="Murat C."/>
            <person name="Tang N."/>
            <person name="Roy S."/>
            <person name="Loubradou J."/>
            <person name="Henrissat B."/>
            <person name="Grigoriev I.V."/>
            <person name="Corradi N."/>
            <person name="Roux C."/>
            <person name="Martin F.M."/>
        </authorList>
    </citation>
    <scope>NUCLEOTIDE SEQUENCE [LARGE SCALE GENOMIC DNA]</scope>
    <source>
        <strain evidence="9 10">DAOM 194757</strain>
    </source>
</reference>
<comment type="subcellular location">
    <subcellularLocation>
        <location evidence="2">Chromosome</location>
    </subcellularLocation>
    <subcellularLocation>
        <location evidence="1">Nucleus</location>
    </subcellularLocation>
</comment>
<dbReference type="GO" id="GO:0031492">
    <property type="term" value="F:nucleosomal DNA binding"/>
    <property type="evidence" value="ECO:0007669"/>
    <property type="project" value="TreeGrafter"/>
</dbReference>